<reference evidence="2 3" key="1">
    <citation type="submission" date="2019-04" db="EMBL/GenBank/DDBJ databases">
        <title>Azoarcus nasutitermitis sp. nov. isolated from termite nest.</title>
        <authorList>
            <person name="Lin S.-Y."/>
            <person name="Hameed A."/>
            <person name="Hsu Y.-H."/>
            <person name="Young C.-C."/>
        </authorList>
    </citation>
    <scope>NUCLEOTIDE SEQUENCE [LARGE SCALE GENOMIC DNA]</scope>
    <source>
        <strain evidence="2 3">CC-YHH838</strain>
    </source>
</reference>
<feature type="domain" description="Cupin type-2" evidence="1">
    <location>
        <begin position="51"/>
        <end position="117"/>
    </location>
</feature>
<dbReference type="InterPro" id="IPR011051">
    <property type="entry name" value="RmlC_Cupin_sf"/>
</dbReference>
<comment type="caution">
    <text evidence="2">The sequence shown here is derived from an EMBL/GenBank/DDBJ whole genome shotgun (WGS) entry which is preliminary data.</text>
</comment>
<dbReference type="InterPro" id="IPR013096">
    <property type="entry name" value="Cupin_2"/>
</dbReference>
<dbReference type="Gene3D" id="2.60.120.10">
    <property type="entry name" value="Jelly Rolls"/>
    <property type="match status" value="1"/>
</dbReference>
<proteinExistence type="predicted"/>
<evidence type="ECO:0000313" key="3">
    <source>
        <dbReference type="Proteomes" id="UP000308430"/>
    </source>
</evidence>
<evidence type="ECO:0000259" key="1">
    <source>
        <dbReference type="Pfam" id="PF07883"/>
    </source>
</evidence>
<dbReference type="AlphaFoldDB" id="A0A4S4AW24"/>
<dbReference type="OrthoDB" id="1551122at2"/>
<dbReference type="Pfam" id="PF07883">
    <property type="entry name" value="Cupin_2"/>
    <property type="match status" value="1"/>
</dbReference>
<protein>
    <submittedName>
        <fullName evidence="2">Cupin domain-containing protein</fullName>
    </submittedName>
</protein>
<dbReference type="Proteomes" id="UP000308430">
    <property type="component" value="Unassembled WGS sequence"/>
</dbReference>
<dbReference type="EMBL" id="SSOC01000005">
    <property type="protein sequence ID" value="THF63810.1"/>
    <property type="molecule type" value="Genomic_DNA"/>
</dbReference>
<accession>A0A4S4AW24</accession>
<dbReference type="RefSeq" id="WP_136348971.1">
    <property type="nucleotide sequence ID" value="NZ_SSOC01000005.1"/>
</dbReference>
<dbReference type="SUPFAM" id="SSF51182">
    <property type="entry name" value="RmlC-like cupins"/>
    <property type="match status" value="1"/>
</dbReference>
<name>A0A4S4AW24_9RHOO</name>
<keyword evidence="3" id="KW-1185">Reference proteome</keyword>
<gene>
    <name evidence="2" type="ORF">E6C76_14605</name>
</gene>
<sequence>MNPPVFRKARAGRRWDDTEVLEYKPEGSAPFRDIRRQLLFRTDALGCELRYFEIGPGGHSTLERHEHEHAVLILSGGGACLAGGEVRAVGVHDLVHIPALSWHQFRASEGGHLGFLCMVNVQRDRPQLPGEDDLAALRRDPKVAAFIRP</sequence>
<organism evidence="2 3">
    <name type="scientific">Pseudothauera nasutitermitis</name>
    <dbReference type="NCBI Taxonomy" id="2565930"/>
    <lineage>
        <taxon>Bacteria</taxon>
        <taxon>Pseudomonadati</taxon>
        <taxon>Pseudomonadota</taxon>
        <taxon>Betaproteobacteria</taxon>
        <taxon>Rhodocyclales</taxon>
        <taxon>Zoogloeaceae</taxon>
        <taxon>Pseudothauera</taxon>
    </lineage>
</organism>
<dbReference type="InterPro" id="IPR014710">
    <property type="entry name" value="RmlC-like_jellyroll"/>
</dbReference>
<evidence type="ECO:0000313" key="2">
    <source>
        <dbReference type="EMBL" id="THF63810.1"/>
    </source>
</evidence>